<reference evidence="1 2" key="1">
    <citation type="submission" date="2024-04" db="EMBL/GenBank/DDBJ databases">
        <title>Tritrichomonas musculus Genome.</title>
        <authorList>
            <person name="Alves-Ferreira E."/>
            <person name="Grigg M."/>
            <person name="Lorenzi H."/>
            <person name="Galac M."/>
        </authorList>
    </citation>
    <scope>NUCLEOTIDE SEQUENCE [LARGE SCALE GENOMIC DNA]</scope>
    <source>
        <strain evidence="1 2">EAF2021</strain>
    </source>
</reference>
<dbReference type="SUPFAM" id="SSF53335">
    <property type="entry name" value="S-adenosyl-L-methionine-dependent methyltransferases"/>
    <property type="match status" value="1"/>
</dbReference>
<dbReference type="Gene3D" id="3.40.50.150">
    <property type="entry name" value="Vaccinia Virus protein VP39"/>
    <property type="match status" value="1"/>
</dbReference>
<comment type="caution">
    <text evidence="1">The sequence shown here is derived from an EMBL/GenBank/DDBJ whole genome shotgun (WGS) entry which is preliminary data.</text>
</comment>
<sequence length="291" mass="32976">MIKYKHSFHAGNHGDILKHLTLVFLLEHMKSNISSPITVIDSHSSNGRFFYNDKEVLSSGEASAGISKILSIAQKSSTPKQLNKYLEIISTYSKNGCYPGSPEIERIILRKFDHLYLCDINPDEILKLQNNMEQKPFIQSEGIIPVILNKNGFDIVDNLTPPQTEYGMVLIDPPYDKNDDFYDSRETICKVIKKWPKAIIMLWYPINTNQSQMLDKEAMKNQIINSKNAKTLDIQLLADSYDNACSKNKKMYGSGVLILNPPNGLEEDIKASIPWIQKNLSESGCWSISSK</sequence>
<dbReference type="InterPro" id="IPR007473">
    <property type="entry name" value="RlmJ"/>
</dbReference>
<dbReference type="PANTHER" id="PTHR37426">
    <property type="entry name" value="RIBOSOMAL RNA LARGE SUBUNIT METHYLTRANSFERASE J"/>
    <property type="match status" value="1"/>
</dbReference>
<accession>A0ABR2IJE7</accession>
<dbReference type="EMBL" id="JAPFFF010000017">
    <property type="protein sequence ID" value="KAK8863686.1"/>
    <property type="molecule type" value="Genomic_DNA"/>
</dbReference>
<dbReference type="HAMAP" id="MF_00934">
    <property type="entry name" value="23SrRNA_methyltr_J"/>
    <property type="match status" value="1"/>
</dbReference>
<protein>
    <recommendedName>
        <fullName evidence="3">Ribosomal RNA large subunit methyltransferase J</fullName>
    </recommendedName>
</protein>
<dbReference type="PANTHER" id="PTHR37426:SF1">
    <property type="entry name" value="RIBOSOMAL RNA LARGE SUBUNIT METHYLTRANSFERASE J"/>
    <property type="match status" value="1"/>
</dbReference>
<organism evidence="1 2">
    <name type="scientific">Tritrichomonas musculus</name>
    <dbReference type="NCBI Taxonomy" id="1915356"/>
    <lineage>
        <taxon>Eukaryota</taxon>
        <taxon>Metamonada</taxon>
        <taxon>Parabasalia</taxon>
        <taxon>Tritrichomonadida</taxon>
        <taxon>Tritrichomonadidae</taxon>
        <taxon>Tritrichomonas</taxon>
    </lineage>
</organism>
<name>A0ABR2IJE7_9EUKA</name>
<proteinExistence type="inferred from homology"/>
<gene>
    <name evidence="1" type="ORF">M9Y10_011375</name>
</gene>
<dbReference type="Pfam" id="PF04378">
    <property type="entry name" value="RsmJ"/>
    <property type="match status" value="1"/>
</dbReference>
<dbReference type="InterPro" id="IPR029063">
    <property type="entry name" value="SAM-dependent_MTases_sf"/>
</dbReference>
<evidence type="ECO:0008006" key="3">
    <source>
        <dbReference type="Google" id="ProtNLM"/>
    </source>
</evidence>
<evidence type="ECO:0000313" key="2">
    <source>
        <dbReference type="Proteomes" id="UP001470230"/>
    </source>
</evidence>
<dbReference type="Proteomes" id="UP001470230">
    <property type="component" value="Unassembled WGS sequence"/>
</dbReference>
<keyword evidence="2" id="KW-1185">Reference proteome</keyword>
<evidence type="ECO:0000313" key="1">
    <source>
        <dbReference type="EMBL" id="KAK8863686.1"/>
    </source>
</evidence>